<gene>
    <name evidence="1" type="ORF">BC751_0436</name>
</gene>
<evidence type="ECO:0000313" key="1">
    <source>
        <dbReference type="EMBL" id="RZS94925.1"/>
    </source>
</evidence>
<dbReference type="RefSeq" id="WP_130274106.1">
    <property type="nucleotide sequence ID" value="NZ_SGXG01000001.1"/>
</dbReference>
<sequence length="187" mass="21454">MKVISLFFGILFFVINPVLSQTVDLWKINAFTPTLEYEKSIAPQWTLAQKAGITFSGSLPPLTEPFVGTGVLYQIAPFYDIQTRRYYNFNKRIAKGKNIENNVGNFITFRAQYVGPEIASSFVRYSPHTFKIGPYWGLQRNNGSLNYYFNIGPAFIFDDVGNRAIWPIEVEFRLGWLLKKKVNSSEN</sequence>
<dbReference type="Proteomes" id="UP000292209">
    <property type="component" value="Unassembled WGS sequence"/>
</dbReference>
<accession>A0A4Q7P4V7</accession>
<dbReference type="OrthoDB" id="883248at2"/>
<evidence type="ECO:0000313" key="2">
    <source>
        <dbReference type="Proteomes" id="UP000292209"/>
    </source>
</evidence>
<proteinExistence type="predicted"/>
<reference evidence="1 2" key="1">
    <citation type="submission" date="2019-02" db="EMBL/GenBank/DDBJ databases">
        <title>Genomic Encyclopedia of Archaeal and Bacterial Type Strains, Phase II (KMG-II): from individual species to whole genera.</title>
        <authorList>
            <person name="Goeker M."/>
        </authorList>
    </citation>
    <scope>NUCLEOTIDE SEQUENCE [LARGE SCALE GENOMIC DNA]</scope>
    <source>
        <strain evidence="1 2">DSM 21411</strain>
    </source>
</reference>
<comment type="caution">
    <text evidence="1">The sequence shown here is derived from an EMBL/GenBank/DDBJ whole genome shotgun (WGS) entry which is preliminary data.</text>
</comment>
<name>A0A4Q7P4V7_9BACT</name>
<evidence type="ECO:0008006" key="3">
    <source>
        <dbReference type="Google" id="ProtNLM"/>
    </source>
</evidence>
<protein>
    <recommendedName>
        <fullName evidence="3">Outer membrane protein with beta-barrel domain</fullName>
    </recommendedName>
</protein>
<keyword evidence="2" id="KW-1185">Reference proteome</keyword>
<dbReference type="AlphaFoldDB" id="A0A4Q7P4V7"/>
<organism evidence="1 2">
    <name type="scientific">Cecembia calidifontis</name>
    <dbReference type="NCBI Taxonomy" id="1187080"/>
    <lineage>
        <taxon>Bacteria</taxon>
        <taxon>Pseudomonadati</taxon>
        <taxon>Bacteroidota</taxon>
        <taxon>Cytophagia</taxon>
        <taxon>Cytophagales</taxon>
        <taxon>Cyclobacteriaceae</taxon>
        <taxon>Cecembia</taxon>
    </lineage>
</organism>
<dbReference type="EMBL" id="SGXG01000001">
    <property type="protein sequence ID" value="RZS94925.1"/>
    <property type="molecule type" value="Genomic_DNA"/>
</dbReference>